<evidence type="ECO:0000256" key="6">
    <source>
        <dbReference type="SAM" id="MobiDB-lite"/>
    </source>
</evidence>
<protein>
    <recommendedName>
        <fullName evidence="5">Secretory carrier-associated membrane protein</fullName>
        <shortName evidence="5">Secretory carrier membrane protein</shortName>
    </recommendedName>
</protein>
<comment type="caution">
    <text evidence="5">Lacks conserved residue(s) required for the propagation of feature annotation.</text>
</comment>
<feature type="transmembrane region" description="Helical" evidence="5">
    <location>
        <begin position="250"/>
        <end position="272"/>
    </location>
</feature>
<dbReference type="Proteomes" id="UP001164746">
    <property type="component" value="Chromosome 3"/>
</dbReference>
<evidence type="ECO:0000313" key="8">
    <source>
        <dbReference type="Proteomes" id="UP001164746"/>
    </source>
</evidence>
<evidence type="ECO:0000313" key="7">
    <source>
        <dbReference type="EMBL" id="WAR00607.1"/>
    </source>
</evidence>
<dbReference type="InterPro" id="IPR007273">
    <property type="entry name" value="SCAMP"/>
</dbReference>
<keyword evidence="2 5" id="KW-0812">Transmembrane</keyword>
<comment type="similarity">
    <text evidence="5">Belongs to the SCAMP family.</text>
</comment>
<sequence length="411" mass="45719">MTIDPPAEIDFEQLEAKSPRKGWTHQCSKLEVVARDKLAGQPTIPPPQSSPAIMQPSSDAPPPYTQSSAQRIDTSELERRQQELEKKAEELARKEQEMKNMQFQDRQNNWPPLPGWFPVGPCFYQDFSVDIPLEFQRTVKIIYYIWMFYAFTLFLNFMGSMAYFIVDSNGGPTFGLSILWFILFTPCSFICWYRPVYKAFRSDSSFNFFVFFFIFFFQFCVCVLMCLGITDFSVGIIGGLRVVGQNVVVGLIMILVGIFFGALATLMLVLLCKVTVEIGWINGLRTIGKHLGAGIFMLIVAFFLSVISGVKMFIGWINSLKTIGGNLAAGLVMLVVSLFFTITAVVSIVMLIKVHRIYRSTGASFAKAQQEFATGVMKNEAVQQGVSNAASSAAQGAVRGAASQYGTGGKY</sequence>
<feature type="region of interest" description="Disordered" evidence="6">
    <location>
        <begin position="1"/>
        <end position="24"/>
    </location>
</feature>
<evidence type="ECO:0000256" key="5">
    <source>
        <dbReference type="RuleBase" id="RU363122"/>
    </source>
</evidence>
<keyword evidence="8" id="KW-1185">Reference proteome</keyword>
<evidence type="ECO:0000256" key="4">
    <source>
        <dbReference type="ARBA" id="ARBA00023136"/>
    </source>
</evidence>
<feature type="transmembrane region" description="Helical" evidence="5">
    <location>
        <begin position="178"/>
        <end position="196"/>
    </location>
</feature>
<feature type="transmembrane region" description="Helical" evidence="5">
    <location>
        <begin position="329"/>
        <end position="352"/>
    </location>
</feature>
<keyword evidence="5" id="KW-0813">Transport</keyword>
<proteinExistence type="inferred from homology"/>
<reference evidence="7" key="1">
    <citation type="submission" date="2022-11" db="EMBL/GenBank/DDBJ databases">
        <title>Centuries of genome instability and evolution in soft-shell clam transmissible cancer (bioRxiv).</title>
        <authorList>
            <person name="Hart S.F.M."/>
            <person name="Yonemitsu M.A."/>
            <person name="Giersch R.M."/>
            <person name="Beal B.F."/>
            <person name="Arriagada G."/>
            <person name="Davis B.W."/>
            <person name="Ostrander E.A."/>
            <person name="Goff S.P."/>
            <person name="Metzger M.J."/>
        </authorList>
    </citation>
    <scope>NUCLEOTIDE SEQUENCE</scope>
    <source>
        <strain evidence="7">MELC-2E11</strain>
        <tissue evidence="7">Siphon/mantle</tissue>
    </source>
</reference>
<comment type="subcellular location">
    <subcellularLocation>
        <location evidence="1 5">Membrane</location>
        <topology evidence="1 5">Multi-pass membrane protein</topology>
    </subcellularLocation>
</comment>
<dbReference type="EMBL" id="CP111014">
    <property type="protein sequence ID" value="WAR00607.1"/>
    <property type="molecule type" value="Genomic_DNA"/>
</dbReference>
<keyword evidence="4 5" id="KW-0472">Membrane</keyword>
<feature type="transmembrane region" description="Helical" evidence="5">
    <location>
        <begin position="208"/>
        <end position="230"/>
    </location>
</feature>
<evidence type="ECO:0000256" key="2">
    <source>
        <dbReference type="ARBA" id="ARBA00022692"/>
    </source>
</evidence>
<evidence type="ECO:0000256" key="1">
    <source>
        <dbReference type="ARBA" id="ARBA00004141"/>
    </source>
</evidence>
<dbReference type="PANTHER" id="PTHR10687:SF2">
    <property type="entry name" value="SECRETORY CARRIER-ASSOCIATED MEMBRANE PROTEIN"/>
    <property type="match status" value="1"/>
</dbReference>
<gene>
    <name evidence="7" type="ORF">MAR_024979</name>
</gene>
<dbReference type="PANTHER" id="PTHR10687">
    <property type="entry name" value="SECRETORY CARRIER-ASSOCIATED MEMBRANE PROTEIN SCAMP"/>
    <property type="match status" value="1"/>
</dbReference>
<feature type="transmembrane region" description="Helical" evidence="5">
    <location>
        <begin position="141"/>
        <end position="166"/>
    </location>
</feature>
<accession>A0ABY7DSC2</accession>
<feature type="region of interest" description="Disordered" evidence="6">
    <location>
        <begin position="36"/>
        <end position="76"/>
    </location>
</feature>
<keyword evidence="3 5" id="KW-1133">Transmembrane helix</keyword>
<organism evidence="7 8">
    <name type="scientific">Mya arenaria</name>
    <name type="common">Soft-shell clam</name>
    <dbReference type="NCBI Taxonomy" id="6604"/>
    <lineage>
        <taxon>Eukaryota</taxon>
        <taxon>Metazoa</taxon>
        <taxon>Spiralia</taxon>
        <taxon>Lophotrochozoa</taxon>
        <taxon>Mollusca</taxon>
        <taxon>Bivalvia</taxon>
        <taxon>Autobranchia</taxon>
        <taxon>Heteroconchia</taxon>
        <taxon>Euheterodonta</taxon>
        <taxon>Imparidentia</taxon>
        <taxon>Neoheterodontei</taxon>
        <taxon>Myida</taxon>
        <taxon>Myoidea</taxon>
        <taxon>Myidae</taxon>
        <taxon>Mya</taxon>
    </lineage>
</organism>
<feature type="transmembrane region" description="Helical" evidence="5">
    <location>
        <begin position="293"/>
        <end position="317"/>
    </location>
</feature>
<name>A0ABY7DSC2_MYAAR</name>
<evidence type="ECO:0000256" key="3">
    <source>
        <dbReference type="ARBA" id="ARBA00022989"/>
    </source>
</evidence>
<dbReference type="Pfam" id="PF04144">
    <property type="entry name" value="SCAMP"/>
    <property type="match status" value="2"/>
</dbReference>